<dbReference type="AlphaFoldDB" id="A0A9J6Q0G6"/>
<organism evidence="1 2">
    <name type="scientific">Winslowiella arboricola</name>
    <dbReference type="NCBI Taxonomy" id="2978220"/>
    <lineage>
        <taxon>Bacteria</taxon>
        <taxon>Pseudomonadati</taxon>
        <taxon>Pseudomonadota</taxon>
        <taxon>Gammaproteobacteria</taxon>
        <taxon>Enterobacterales</taxon>
        <taxon>Erwiniaceae</taxon>
        <taxon>Winslowiella</taxon>
    </lineage>
</organism>
<comment type="caution">
    <text evidence="1">The sequence shown here is derived from an EMBL/GenBank/DDBJ whole genome shotgun (WGS) entry which is preliminary data.</text>
</comment>
<accession>A0A9J6Q0G6</accession>
<name>A0A9J6Q0G6_9GAMM</name>
<protein>
    <submittedName>
        <fullName evidence="1">Uncharacterized protein</fullName>
    </submittedName>
</protein>
<dbReference type="Proteomes" id="UP001064262">
    <property type="component" value="Unassembled WGS sequence"/>
</dbReference>
<evidence type="ECO:0000313" key="2">
    <source>
        <dbReference type="Proteomes" id="UP001064262"/>
    </source>
</evidence>
<dbReference type="EMBL" id="JAODIM010000043">
    <property type="protein sequence ID" value="MCU5779751.1"/>
    <property type="molecule type" value="Genomic_DNA"/>
</dbReference>
<gene>
    <name evidence="1" type="ORF">N5923_19875</name>
</gene>
<sequence length="55" mass="6175">MVDKLMHRDFVEIGRLGQSYTREQILTALECPQSETEASDFALAMIADGMAFTHV</sequence>
<proteinExistence type="predicted"/>
<reference evidence="1" key="1">
    <citation type="submission" date="2022-09" db="EMBL/GenBank/DDBJ databases">
        <title>Winslowiella arboricola sp. nov., isolated from bleeding cankers on broadleaf hosts.</title>
        <authorList>
            <person name="Brady C."/>
            <person name="Kaur S."/>
            <person name="Crampton B."/>
            <person name="Maddock D."/>
            <person name="Arnold D."/>
            <person name="Denman S."/>
        </authorList>
    </citation>
    <scope>NUCLEOTIDE SEQUENCE</scope>
    <source>
        <strain evidence="1">BAC 15a-03b</strain>
    </source>
</reference>
<evidence type="ECO:0000313" key="1">
    <source>
        <dbReference type="EMBL" id="MCU5779751.1"/>
    </source>
</evidence>
<keyword evidence="2" id="KW-1185">Reference proteome</keyword>
<dbReference type="RefSeq" id="WP_267141875.1">
    <property type="nucleotide sequence ID" value="NZ_JAODIL010000063.1"/>
</dbReference>